<feature type="binding site" evidence="5">
    <location>
        <begin position="365"/>
        <end position="369"/>
    </location>
    <ligand>
        <name>ATP</name>
        <dbReference type="ChEBI" id="CHEBI:30616"/>
    </ligand>
</feature>
<dbReference type="PANTHER" id="PTHR43788">
    <property type="entry name" value="DNA2/NAM7 HELICASE FAMILY MEMBER"/>
    <property type="match status" value="1"/>
</dbReference>
<dbReference type="PROSITE" id="PS00150">
    <property type="entry name" value="ACYLPHOSPHATASE_1"/>
    <property type="match status" value="1"/>
</dbReference>
<dbReference type="AlphaFoldDB" id="A0A1H2S5G3"/>
<evidence type="ECO:0000256" key="2">
    <source>
        <dbReference type="ARBA" id="ARBA00022741"/>
    </source>
</evidence>
<dbReference type="InterPro" id="IPR050534">
    <property type="entry name" value="Coronavir_polyprotein_1ab"/>
</dbReference>
<dbReference type="GO" id="GO:0003998">
    <property type="term" value="F:acylphosphatase activity"/>
    <property type="evidence" value="ECO:0007669"/>
    <property type="project" value="UniProtKB-EC"/>
</dbReference>
<dbReference type="RefSeq" id="WP_091612006.1">
    <property type="nucleotide sequence ID" value="NZ_FNNC01000001.1"/>
</dbReference>
<evidence type="ECO:0000256" key="1">
    <source>
        <dbReference type="ARBA" id="ARBA00005614"/>
    </source>
</evidence>
<dbReference type="Proteomes" id="UP000199488">
    <property type="component" value="Unassembled WGS sequence"/>
</dbReference>
<dbReference type="CDD" id="cd17933">
    <property type="entry name" value="DEXSc_RecD-like"/>
    <property type="match status" value="1"/>
</dbReference>
<evidence type="ECO:0000256" key="3">
    <source>
        <dbReference type="ARBA" id="ARBA00022840"/>
    </source>
</evidence>
<dbReference type="InterPro" id="IPR017968">
    <property type="entry name" value="Acylphosphatase_CS"/>
</dbReference>
<keyword evidence="5" id="KW-0378">Hydrolase</keyword>
<dbReference type="InterPro" id="IPR041451">
    <property type="entry name" value="RecD2_SH13"/>
</dbReference>
<dbReference type="Pfam" id="PF23139">
    <property type="entry name" value="OB_YrrC"/>
    <property type="match status" value="1"/>
</dbReference>
<dbReference type="Gene3D" id="1.10.10.2220">
    <property type="match status" value="1"/>
</dbReference>
<dbReference type="Gene3D" id="2.30.30.940">
    <property type="match status" value="1"/>
</dbReference>
<dbReference type="Gene3D" id="3.40.50.300">
    <property type="entry name" value="P-loop containing nucleotide triphosphate hydrolases"/>
    <property type="match status" value="2"/>
</dbReference>
<dbReference type="EC" id="5.6.2.3" evidence="5"/>
<proteinExistence type="inferred from homology"/>
<protein>
    <recommendedName>
        <fullName evidence="5">ATP-dependent RecD2 DNA helicase</fullName>
        <ecNumber evidence="5">5.6.2.3</ecNumber>
    </recommendedName>
    <alternativeName>
        <fullName evidence="5">DNA 5'-3' helicase subunit RecD2</fullName>
    </alternativeName>
</protein>
<dbReference type="GO" id="GO:0009338">
    <property type="term" value="C:exodeoxyribonuclease V complex"/>
    <property type="evidence" value="ECO:0007669"/>
    <property type="project" value="TreeGrafter"/>
</dbReference>
<dbReference type="Pfam" id="PF13245">
    <property type="entry name" value="AAA_19"/>
    <property type="match status" value="1"/>
</dbReference>
<dbReference type="InterPro" id="IPR027417">
    <property type="entry name" value="P-loop_NTPase"/>
</dbReference>
<dbReference type="CDD" id="cd18809">
    <property type="entry name" value="SF1_C_RecD"/>
    <property type="match status" value="1"/>
</dbReference>
<accession>A0A1H2S5G3</accession>
<keyword evidence="8" id="KW-1185">Reference proteome</keyword>
<dbReference type="OrthoDB" id="9803432at2"/>
<comment type="function">
    <text evidence="5">DNA-dependent ATPase and ATP-dependent 5'-3' DNA helicase. Has no activity on blunt DNA or DNA with 3'-overhangs, requires at least 10 bases of 5'-ssDNA for helicase activity.</text>
</comment>
<dbReference type="GO" id="GO:0003677">
    <property type="term" value="F:DNA binding"/>
    <property type="evidence" value="ECO:0007669"/>
    <property type="project" value="UniProtKB-UniRule"/>
</dbReference>
<dbReference type="GO" id="GO:0016887">
    <property type="term" value="F:ATP hydrolysis activity"/>
    <property type="evidence" value="ECO:0007669"/>
    <property type="project" value="RHEA"/>
</dbReference>
<keyword evidence="5 7" id="KW-0347">Helicase</keyword>
<evidence type="ECO:0000313" key="8">
    <source>
        <dbReference type="Proteomes" id="UP000199488"/>
    </source>
</evidence>
<dbReference type="NCBIfam" id="TIGR01448">
    <property type="entry name" value="recD_rel"/>
    <property type="match status" value="1"/>
</dbReference>
<name>A0A1H2S5G3_9BACI</name>
<dbReference type="InterPro" id="IPR027785">
    <property type="entry name" value="UvrD-like_helicase_C"/>
</dbReference>
<dbReference type="InterPro" id="IPR006345">
    <property type="entry name" value="RecD2"/>
</dbReference>
<dbReference type="InterPro" id="IPR029493">
    <property type="entry name" value="RecD2-like_HHH"/>
</dbReference>
<dbReference type="GO" id="GO:0043139">
    <property type="term" value="F:5'-3' DNA helicase activity"/>
    <property type="evidence" value="ECO:0007669"/>
    <property type="project" value="UniProtKB-UniRule"/>
</dbReference>
<dbReference type="STRING" id="1122204.SAMN05421781_1043"/>
<dbReference type="PANTHER" id="PTHR43788:SF6">
    <property type="entry name" value="DNA HELICASE B"/>
    <property type="match status" value="1"/>
</dbReference>
<organism evidence="7 8">
    <name type="scientific">Marinococcus luteus</name>
    <dbReference type="NCBI Taxonomy" id="1122204"/>
    <lineage>
        <taxon>Bacteria</taxon>
        <taxon>Bacillati</taxon>
        <taxon>Bacillota</taxon>
        <taxon>Bacilli</taxon>
        <taxon>Bacillales</taxon>
        <taxon>Bacillaceae</taxon>
        <taxon>Marinococcus</taxon>
    </lineage>
</organism>
<dbReference type="InterPro" id="IPR003593">
    <property type="entry name" value="AAA+_ATPase"/>
</dbReference>
<keyword evidence="2 5" id="KW-0547">Nucleotide-binding</keyword>
<comment type="catalytic activity">
    <reaction evidence="5">
        <text>ATP + H2O = ADP + phosphate + H(+)</text>
        <dbReference type="Rhea" id="RHEA:13065"/>
        <dbReference type="ChEBI" id="CHEBI:15377"/>
        <dbReference type="ChEBI" id="CHEBI:15378"/>
        <dbReference type="ChEBI" id="CHEBI:30616"/>
        <dbReference type="ChEBI" id="CHEBI:43474"/>
        <dbReference type="ChEBI" id="CHEBI:456216"/>
        <dbReference type="EC" id="5.6.2.3"/>
    </reaction>
</comment>
<dbReference type="SUPFAM" id="SSF52540">
    <property type="entry name" value="P-loop containing nucleoside triphosphate hydrolases"/>
    <property type="match status" value="2"/>
</dbReference>
<feature type="domain" description="AAA+ ATPase" evidence="6">
    <location>
        <begin position="354"/>
        <end position="518"/>
    </location>
</feature>
<keyword evidence="5" id="KW-0238">DNA-binding</keyword>
<dbReference type="InterPro" id="IPR055446">
    <property type="entry name" value="RecD2_N_OB"/>
</dbReference>
<reference evidence="7 8" key="1">
    <citation type="submission" date="2016-10" db="EMBL/GenBank/DDBJ databases">
        <authorList>
            <person name="de Groot N.N."/>
        </authorList>
    </citation>
    <scope>NUCLEOTIDE SEQUENCE [LARGE SCALE GENOMIC DNA]</scope>
    <source>
        <strain evidence="7 8">DSM 23126</strain>
    </source>
</reference>
<evidence type="ECO:0000256" key="4">
    <source>
        <dbReference type="ARBA" id="ARBA00047645"/>
    </source>
</evidence>
<dbReference type="Pfam" id="PF18335">
    <property type="entry name" value="SH3_13"/>
    <property type="match status" value="1"/>
</dbReference>
<comment type="similarity">
    <text evidence="1">Belongs to the acylphosphatase family.</text>
</comment>
<keyword evidence="3 5" id="KW-0067">ATP-binding</keyword>
<gene>
    <name evidence="5" type="primary">recD2</name>
    <name evidence="7" type="ORF">SAMN05421781_1043</name>
</gene>
<dbReference type="SMART" id="SM00382">
    <property type="entry name" value="AAA"/>
    <property type="match status" value="1"/>
</dbReference>
<dbReference type="GO" id="GO:0005524">
    <property type="term" value="F:ATP binding"/>
    <property type="evidence" value="ECO:0007669"/>
    <property type="project" value="UniProtKB-UniRule"/>
</dbReference>
<comment type="catalytic activity">
    <reaction evidence="4">
        <text>an acyl phosphate + H2O = a carboxylate + phosphate + H(+)</text>
        <dbReference type="Rhea" id="RHEA:14965"/>
        <dbReference type="ChEBI" id="CHEBI:15377"/>
        <dbReference type="ChEBI" id="CHEBI:15378"/>
        <dbReference type="ChEBI" id="CHEBI:29067"/>
        <dbReference type="ChEBI" id="CHEBI:43474"/>
        <dbReference type="ChEBI" id="CHEBI:59918"/>
        <dbReference type="EC" id="3.6.1.7"/>
    </reaction>
</comment>
<evidence type="ECO:0000256" key="5">
    <source>
        <dbReference type="HAMAP-Rule" id="MF_01488"/>
    </source>
</evidence>
<sequence>MENGQDEQELLEPYVLGTVQHVIFRNEENGYTVAKVKIKESIPAFEESTTTIVGILPTVEANERYRFNGEIKQHPRFGTQYQVISYQKEIPTERSALIDYLSSDRFPYIGPKTAEKLVDRFGARVIDEVLERPEALEKIPGLNEEKRRQIRTAMLENQGMEHAMTLLVRYGFGTDLGVKIYNQYRERTLDIIQHDPYQLVWDVDGVGFTKADRLGENTGIQKNDPSRLKAGVLFELYERTMQDGHVYIPKQQLLDSSEQLLADPAVTIDQQELKLVLQELVNEERVQIDDDRVYIASLYFAEKGFSGRVHKLQEEAEEKEYSQADLLQALGEVEEKFDIEYAEQQKEAIQTAMEEPVMLLTGGPGTGKTTIIRAIVEVYASLYDVSLDPSEYSGKKPFPVLLAAPTGRAAKRMKESTGLRAVTIHKLLGFSGEGENELFEKDEYEPLEGELLIVDEVSMVDMWLANQLIRAVPKGMKVVFVGDEDQLPSVGPGQVLGDLLEAGTIPTVSLSVVYRQTNQSSIVELAHAMKEGGLPEDFEQPFEDRRFFPCTKGQVADVVEKTCAGAIRKGYDPMDIQVLAPMYRGEAGIHALNERLQEMFNPRTPQKRSVTFGDAVYQKDDIVLQLVNNGEEGIYNGDKGVLETVFEAKETVDKEMQIVFSFDEKEVSYTRQDLKQITLAYCTSIHKAQGSEFPIVVVPMLMSYRRMLRRNLLYTAITRAKDYLILCGEKEAFMYAVKQESKNERYSYLRERLKNREEDPDEQA</sequence>
<keyword evidence="5" id="KW-0413">Isomerase</keyword>
<dbReference type="EMBL" id="FNNC01000001">
    <property type="protein sequence ID" value="SDW26873.1"/>
    <property type="molecule type" value="Genomic_DNA"/>
</dbReference>
<dbReference type="GO" id="GO:0006310">
    <property type="term" value="P:DNA recombination"/>
    <property type="evidence" value="ECO:0007669"/>
    <property type="project" value="InterPro"/>
</dbReference>
<dbReference type="GO" id="GO:0017116">
    <property type="term" value="F:single-stranded DNA helicase activity"/>
    <property type="evidence" value="ECO:0007669"/>
    <property type="project" value="TreeGrafter"/>
</dbReference>
<comment type="similarity">
    <text evidence="5">Belongs to the RecD family. RecD2 subfamily.</text>
</comment>
<evidence type="ECO:0000313" key="7">
    <source>
        <dbReference type="EMBL" id="SDW26873.1"/>
    </source>
</evidence>
<evidence type="ECO:0000259" key="6">
    <source>
        <dbReference type="SMART" id="SM00382"/>
    </source>
</evidence>
<dbReference type="Pfam" id="PF14490">
    <property type="entry name" value="HHH_RecD2"/>
    <property type="match status" value="1"/>
</dbReference>
<dbReference type="Gene3D" id="1.10.150.20">
    <property type="entry name" value="5' to 3' exonuclease, C-terminal subdomain"/>
    <property type="match status" value="1"/>
</dbReference>
<dbReference type="Pfam" id="PF13538">
    <property type="entry name" value="UvrD_C_2"/>
    <property type="match status" value="1"/>
</dbReference>
<dbReference type="HAMAP" id="MF_01488">
    <property type="entry name" value="RecD2"/>
    <property type="match status" value="1"/>
</dbReference>